<dbReference type="Proteomes" id="UP000473648">
    <property type="component" value="Unassembled WGS sequence"/>
</dbReference>
<dbReference type="InterPro" id="IPR042122">
    <property type="entry name" value="Ser_AcTrfase_N_sf"/>
</dbReference>
<dbReference type="InterPro" id="IPR053376">
    <property type="entry name" value="Serine_acetyltransferase"/>
</dbReference>
<evidence type="ECO:0000256" key="2">
    <source>
        <dbReference type="ARBA" id="ARBA00022605"/>
    </source>
</evidence>
<comment type="pathway">
    <text evidence="1">Amino-acid biosynthesis; L-cysteine biosynthesis; L-cysteine from L-serine: step 1/2.</text>
</comment>
<sequence>MKIKNAEMEDDINRVTNMLMLDYSENKKIDQLMPYTHPDKETVISLIRHLMILVYPGYYRNKVYHGYTRRTNVQMILEDVVYNLIQQIKMVLPYLKDNKDLDDEALTKKAKKLTFAYLEKLPAIRAYTETDVQAAYDGDPAAFNKDEIIFSYPGLYATLVNRLAHGLYELGVPILPRMMTEIAHNMTGIDIHPGATIGKYFFIDHGTGIVIGETTVIGDNVKIYQGVTLGALSTKGGQSLKNVKRHPTIGDNVTIYAGASILGGETVIGEGSVIGGSCFITTSIPPHARVSIKNQELSINYPKSDADDAAEPKDVPLDNRWFYMI</sequence>
<organism evidence="5 6">
    <name type="scientific">Candidatus Pseudoramibacter fermentans</name>
    <dbReference type="NCBI Taxonomy" id="2594427"/>
    <lineage>
        <taxon>Bacteria</taxon>
        <taxon>Bacillati</taxon>
        <taxon>Bacillota</taxon>
        <taxon>Clostridia</taxon>
        <taxon>Eubacteriales</taxon>
        <taxon>Eubacteriaceae</taxon>
        <taxon>Pseudoramibacter</taxon>
    </lineage>
</organism>
<protein>
    <submittedName>
        <fullName evidence="5">Serine acetyltransferase</fullName>
    </submittedName>
</protein>
<name>A0A6L5GPQ4_9FIRM</name>
<proteinExistence type="predicted"/>
<dbReference type="CDD" id="cd03354">
    <property type="entry name" value="LbH_SAT"/>
    <property type="match status" value="1"/>
</dbReference>
<evidence type="ECO:0000256" key="3">
    <source>
        <dbReference type="ARBA" id="ARBA00022679"/>
    </source>
</evidence>
<dbReference type="GO" id="GO:0008652">
    <property type="term" value="P:amino acid biosynthetic process"/>
    <property type="evidence" value="ECO:0007669"/>
    <property type="project" value="UniProtKB-KW"/>
</dbReference>
<dbReference type="InterPro" id="IPR045304">
    <property type="entry name" value="LbH_SAT"/>
</dbReference>
<dbReference type="PANTHER" id="PTHR42811">
    <property type="entry name" value="SERINE ACETYLTRANSFERASE"/>
    <property type="match status" value="1"/>
</dbReference>
<dbReference type="AlphaFoldDB" id="A0A6L5GPQ4"/>
<keyword evidence="3" id="KW-0808">Transferase</keyword>
<accession>A0A6L5GPQ4</accession>
<dbReference type="InterPro" id="IPR011004">
    <property type="entry name" value="Trimer_LpxA-like_sf"/>
</dbReference>
<dbReference type="Gene3D" id="2.160.10.10">
    <property type="entry name" value="Hexapeptide repeat proteins"/>
    <property type="match status" value="1"/>
</dbReference>
<evidence type="ECO:0000256" key="1">
    <source>
        <dbReference type="ARBA" id="ARBA00004876"/>
    </source>
</evidence>
<dbReference type="EMBL" id="VOGB01000004">
    <property type="protein sequence ID" value="MQM72261.1"/>
    <property type="molecule type" value="Genomic_DNA"/>
</dbReference>
<reference evidence="5" key="1">
    <citation type="journal article" date="2020" name="Appl. Environ. Microbiol.">
        <title>Medium-Chain Fatty Acid Synthesis by 'Candidatus Weimeria bifida' gen. nov., sp. nov., and 'Candidatus Pseudoramibacter fermentans' sp. nov.</title>
        <authorList>
            <person name="Scarborough M.J."/>
            <person name="Myers K.S."/>
            <person name="Donohue T.J."/>
            <person name="Noguera D.R."/>
        </authorList>
    </citation>
    <scope>NUCLEOTIDE SEQUENCE</scope>
    <source>
        <strain evidence="5">EUB1.1</strain>
    </source>
</reference>
<keyword evidence="4" id="KW-0012">Acyltransferase</keyword>
<evidence type="ECO:0000256" key="4">
    <source>
        <dbReference type="ARBA" id="ARBA00023315"/>
    </source>
</evidence>
<dbReference type="GO" id="GO:0016746">
    <property type="term" value="F:acyltransferase activity"/>
    <property type="evidence" value="ECO:0007669"/>
    <property type="project" value="UniProtKB-KW"/>
</dbReference>
<gene>
    <name evidence="5" type="ORF">FRC53_02280</name>
</gene>
<dbReference type="SUPFAM" id="SSF51161">
    <property type="entry name" value="Trimeric LpxA-like enzymes"/>
    <property type="match status" value="1"/>
</dbReference>
<keyword evidence="2" id="KW-0028">Amino-acid biosynthesis</keyword>
<dbReference type="NCBIfam" id="NF041874">
    <property type="entry name" value="EPS_EpsC"/>
    <property type="match status" value="1"/>
</dbReference>
<evidence type="ECO:0000313" key="5">
    <source>
        <dbReference type="EMBL" id="MQM72261.1"/>
    </source>
</evidence>
<keyword evidence="6" id="KW-1185">Reference proteome</keyword>
<dbReference type="Gene3D" id="1.10.3130.10">
    <property type="entry name" value="serine acetyltransferase, domain 1"/>
    <property type="match status" value="1"/>
</dbReference>
<evidence type="ECO:0000313" key="6">
    <source>
        <dbReference type="Proteomes" id="UP000473648"/>
    </source>
</evidence>
<comment type="caution">
    <text evidence="5">The sequence shown here is derived from an EMBL/GenBank/DDBJ whole genome shotgun (WGS) entry which is preliminary data.</text>
</comment>